<evidence type="ECO:0000259" key="5">
    <source>
        <dbReference type="PROSITE" id="PS51000"/>
    </source>
</evidence>
<dbReference type="Pfam" id="PF08220">
    <property type="entry name" value="HTH_DeoR"/>
    <property type="match status" value="1"/>
</dbReference>
<dbReference type="PANTHER" id="PTHR30363">
    <property type="entry name" value="HTH-TYPE TRANSCRIPTIONAL REGULATOR SRLR-RELATED"/>
    <property type="match status" value="1"/>
</dbReference>
<gene>
    <name evidence="6" type="ordered locus">Taci_1714</name>
</gene>
<dbReference type="PATRIC" id="fig|525903.6.peg.1704"/>
<protein>
    <submittedName>
        <fullName evidence="6">Transcriptional regulator, DeoR family</fullName>
    </submittedName>
</protein>
<dbReference type="InterPro" id="IPR050313">
    <property type="entry name" value="Carb_Metab_HTH_regulators"/>
</dbReference>
<dbReference type="STRING" id="525903.Taci_1714"/>
<dbReference type="InterPro" id="IPR014036">
    <property type="entry name" value="DeoR-like_C"/>
</dbReference>
<keyword evidence="7" id="KW-1185">Reference proteome</keyword>
<dbReference type="OrthoDB" id="9797223at2"/>
<reference evidence="6 7" key="1">
    <citation type="journal article" date="2009" name="Stand. Genomic Sci.">
        <title>Complete genome sequence of Thermanaerovibrio acidaminovorans type strain (Su883).</title>
        <authorList>
            <person name="Chovatia M."/>
            <person name="Sikorski J."/>
            <person name="Schroder M."/>
            <person name="Lapidus A."/>
            <person name="Nolan M."/>
            <person name="Tice H."/>
            <person name="Glavina Del Rio T."/>
            <person name="Copeland A."/>
            <person name="Cheng J.F."/>
            <person name="Lucas S."/>
            <person name="Chen F."/>
            <person name="Bruce D."/>
            <person name="Goodwin L."/>
            <person name="Pitluck S."/>
            <person name="Ivanova N."/>
            <person name="Mavromatis K."/>
            <person name="Ovchinnikova G."/>
            <person name="Pati A."/>
            <person name="Chen A."/>
            <person name="Palaniappan K."/>
            <person name="Land M."/>
            <person name="Hauser L."/>
            <person name="Chang Y.J."/>
            <person name="Jeffries C.D."/>
            <person name="Chain P."/>
            <person name="Saunders E."/>
            <person name="Detter J.C."/>
            <person name="Brettin T."/>
            <person name="Rohde M."/>
            <person name="Goker M."/>
            <person name="Spring S."/>
            <person name="Bristow J."/>
            <person name="Markowitz V."/>
            <person name="Hugenholtz P."/>
            <person name="Kyrpides N.C."/>
            <person name="Klenk H.P."/>
            <person name="Eisen J.A."/>
        </authorList>
    </citation>
    <scope>NUCLEOTIDE SEQUENCE [LARGE SCALE GENOMIC DNA]</scope>
    <source>
        <strain evidence="7">ATCC 49978 / DSM 6589 / Su883</strain>
    </source>
</reference>
<organism evidence="6 7">
    <name type="scientific">Thermanaerovibrio acidaminovorans (strain ATCC 49978 / DSM 6589 / Su883)</name>
    <name type="common">Selenomonas acidaminovorans</name>
    <dbReference type="NCBI Taxonomy" id="525903"/>
    <lineage>
        <taxon>Bacteria</taxon>
        <taxon>Thermotogati</taxon>
        <taxon>Synergistota</taxon>
        <taxon>Synergistia</taxon>
        <taxon>Synergistales</taxon>
        <taxon>Synergistaceae</taxon>
        <taxon>Thermanaerovibrio</taxon>
    </lineage>
</organism>
<evidence type="ECO:0000313" key="6">
    <source>
        <dbReference type="EMBL" id="ACZ19928.1"/>
    </source>
</evidence>
<dbReference type="AlphaFoldDB" id="D1B7D7"/>
<dbReference type="eggNOG" id="COG1349">
    <property type="taxonomic scope" value="Bacteria"/>
</dbReference>
<evidence type="ECO:0000256" key="2">
    <source>
        <dbReference type="ARBA" id="ARBA00023015"/>
    </source>
</evidence>
<dbReference type="PROSITE" id="PS51000">
    <property type="entry name" value="HTH_DEOR_2"/>
    <property type="match status" value="1"/>
</dbReference>
<dbReference type="SUPFAM" id="SSF46785">
    <property type="entry name" value="Winged helix' DNA-binding domain"/>
    <property type="match status" value="1"/>
</dbReference>
<dbReference type="Proteomes" id="UP000002030">
    <property type="component" value="Chromosome"/>
</dbReference>
<dbReference type="PANTHER" id="PTHR30363:SF4">
    <property type="entry name" value="GLYCEROL-3-PHOSPHATE REGULON REPRESSOR"/>
    <property type="match status" value="1"/>
</dbReference>
<name>D1B7D7_THEAS</name>
<keyword evidence="4" id="KW-0804">Transcription</keyword>
<dbReference type="EMBL" id="CP001818">
    <property type="protein sequence ID" value="ACZ19928.1"/>
    <property type="molecule type" value="Genomic_DNA"/>
</dbReference>
<dbReference type="PROSITE" id="PS00894">
    <property type="entry name" value="HTH_DEOR_1"/>
    <property type="match status" value="1"/>
</dbReference>
<accession>D1B7D7</accession>
<evidence type="ECO:0000256" key="1">
    <source>
        <dbReference type="ARBA" id="ARBA00022491"/>
    </source>
</evidence>
<dbReference type="InterPro" id="IPR036390">
    <property type="entry name" value="WH_DNA-bd_sf"/>
</dbReference>
<keyword evidence="1" id="KW-0678">Repressor</keyword>
<sequence>MLPEERRSAILALVGQGISSVPQIAHRVGASEATVRRDLAHLEERGLLRRTHGGALPVGYGAEPSFKEKRVRNLEEKRAIGTASAGLVEDGERVLIDAGTTTMELARGLLGRRITVATNSLDVAQVFMNDPVVELWVIGGVMRKSPRSLVGFLADMGLEALRFDVAFIGANGVSAPFGASTPNPEEARTKALMIRSAARGYLLVDHSKLGRDSACRMFPLEELTGLVTDWGADDEEVRALSRVVKVLRAGEDGRWL</sequence>
<dbReference type="InterPro" id="IPR037171">
    <property type="entry name" value="NagB/RpiA_transferase-like"/>
</dbReference>
<feature type="domain" description="HTH deoR-type" evidence="5">
    <location>
        <begin position="2"/>
        <end position="57"/>
    </location>
</feature>
<keyword evidence="2" id="KW-0805">Transcription regulation</keyword>
<dbReference type="HOGENOM" id="CLU_060699_0_1_0"/>
<keyword evidence="3" id="KW-0238">DNA-binding</keyword>
<dbReference type="GO" id="GO:0003677">
    <property type="term" value="F:DNA binding"/>
    <property type="evidence" value="ECO:0007669"/>
    <property type="project" value="UniProtKB-KW"/>
</dbReference>
<dbReference type="EnsemblBacteria" id="ACZ19928">
    <property type="protein sequence ID" value="ACZ19928"/>
    <property type="gene ID" value="Taci_1714"/>
</dbReference>
<dbReference type="RefSeq" id="WP_012870437.1">
    <property type="nucleotide sequence ID" value="NC_013522.1"/>
</dbReference>
<evidence type="ECO:0000256" key="4">
    <source>
        <dbReference type="ARBA" id="ARBA00023163"/>
    </source>
</evidence>
<evidence type="ECO:0000256" key="3">
    <source>
        <dbReference type="ARBA" id="ARBA00023125"/>
    </source>
</evidence>
<evidence type="ECO:0000313" key="7">
    <source>
        <dbReference type="Proteomes" id="UP000002030"/>
    </source>
</evidence>
<dbReference type="InterPro" id="IPR036388">
    <property type="entry name" value="WH-like_DNA-bd_sf"/>
</dbReference>
<dbReference type="SUPFAM" id="SSF100950">
    <property type="entry name" value="NagB/RpiA/CoA transferase-like"/>
    <property type="match status" value="1"/>
</dbReference>
<dbReference type="Pfam" id="PF00455">
    <property type="entry name" value="DeoRC"/>
    <property type="match status" value="1"/>
</dbReference>
<dbReference type="SMART" id="SM00420">
    <property type="entry name" value="HTH_DEOR"/>
    <property type="match status" value="1"/>
</dbReference>
<dbReference type="GO" id="GO:0003700">
    <property type="term" value="F:DNA-binding transcription factor activity"/>
    <property type="evidence" value="ECO:0007669"/>
    <property type="project" value="InterPro"/>
</dbReference>
<dbReference type="InterPro" id="IPR018356">
    <property type="entry name" value="Tscrpt_reg_HTH_DeoR_CS"/>
</dbReference>
<dbReference type="Gene3D" id="3.40.50.1360">
    <property type="match status" value="1"/>
</dbReference>
<dbReference type="KEGG" id="tai:Taci_1714"/>
<dbReference type="InterPro" id="IPR001034">
    <property type="entry name" value="DeoR_HTH"/>
</dbReference>
<proteinExistence type="predicted"/>
<dbReference type="SMART" id="SM01134">
    <property type="entry name" value="DeoRC"/>
    <property type="match status" value="1"/>
</dbReference>
<dbReference type="Gene3D" id="1.10.10.10">
    <property type="entry name" value="Winged helix-like DNA-binding domain superfamily/Winged helix DNA-binding domain"/>
    <property type="match status" value="1"/>
</dbReference>
<dbReference type="PRINTS" id="PR00037">
    <property type="entry name" value="HTHLACR"/>
</dbReference>